<dbReference type="KEGG" id="prn:BW723_10675"/>
<evidence type="ECO:0000313" key="1">
    <source>
        <dbReference type="EMBL" id="OBY61812.1"/>
    </source>
</evidence>
<accession>A0A1B8TQG0</accession>
<organism evidence="1 2">
    <name type="scientific">Polaribacter reichenbachii</name>
    <dbReference type="NCBI Taxonomy" id="996801"/>
    <lineage>
        <taxon>Bacteria</taxon>
        <taxon>Pseudomonadati</taxon>
        <taxon>Bacteroidota</taxon>
        <taxon>Flavobacteriia</taxon>
        <taxon>Flavobacteriales</taxon>
        <taxon>Flavobacteriaceae</taxon>
    </lineage>
</organism>
<gene>
    <name evidence="1" type="ORF">LPB301_17080</name>
</gene>
<evidence type="ECO:0008006" key="3">
    <source>
        <dbReference type="Google" id="ProtNLM"/>
    </source>
</evidence>
<sequence>MIAAIEQNLQRGIKLLTTISDDEYANNTIPPYFSSIGCHVRHILDVFSCVLNGFDDKKIDLTLRERNEYIELKTASGIAYFELILQKIKLLSNDDLQTEVIITDDLGKGKVSSKSTLGAVLMQTQSHAIHHFASVGYIVNQLNIELPDSDFGYNPSTPKKVEN</sequence>
<dbReference type="InterPro" id="IPR034660">
    <property type="entry name" value="DinB/YfiT-like"/>
</dbReference>
<name>A0A1B8TQG0_9FLAO</name>
<dbReference type="OrthoDB" id="1162179at2"/>
<keyword evidence="2" id="KW-1185">Reference proteome</keyword>
<dbReference type="STRING" id="996801.BW723_10675"/>
<dbReference type="EMBL" id="LSFL01000042">
    <property type="protein sequence ID" value="OBY61812.1"/>
    <property type="molecule type" value="Genomic_DNA"/>
</dbReference>
<dbReference type="Gene3D" id="1.20.120.450">
    <property type="entry name" value="dinb family like domain"/>
    <property type="match status" value="1"/>
</dbReference>
<proteinExistence type="predicted"/>
<dbReference type="RefSeq" id="WP_068365267.1">
    <property type="nucleotide sequence ID" value="NZ_CP019337.1"/>
</dbReference>
<dbReference type="AlphaFoldDB" id="A0A1B8TQG0"/>
<comment type="caution">
    <text evidence="1">The sequence shown here is derived from an EMBL/GenBank/DDBJ whole genome shotgun (WGS) entry which is preliminary data.</text>
</comment>
<dbReference type="SUPFAM" id="SSF109854">
    <property type="entry name" value="DinB/YfiT-like putative metalloenzymes"/>
    <property type="match status" value="1"/>
</dbReference>
<evidence type="ECO:0000313" key="2">
    <source>
        <dbReference type="Proteomes" id="UP000092612"/>
    </source>
</evidence>
<dbReference type="Proteomes" id="UP000092612">
    <property type="component" value="Unassembled WGS sequence"/>
</dbReference>
<protein>
    <recommendedName>
        <fullName evidence="3">Damage-inducible protein DinB</fullName>
    </recommendedName>
</protein>
<reference evidence="2" key="1">
    <citation type="submission" date="2016-02" db="EMBL/GenBank/DDBJ databases">
        <title>Paenibacillus sp. LPB0068, isolated from Crassostrea gigas.</title>
        <authorList>
            <person name="Shin S.-K."/>
            <person name="Yi H."/>
        </authorList>
    </citation>
    <scope>NUCLEOTIDE SEQUENCE [LARGE SCALE GENOMIC DNA]</scope>
    <source>
        <strain evidence="2">KCTC 23969</strain>
    </source>
</reference>